<protein>
    <submittedName>
        <fullName evidence="1">Uncharacterized protein</fullName>
    </submittedName>
</protein>
<dbReference type="Proteomes" id="UP000664940">
    <property type="component" value="Unassembled WGS sequence"/>
</dbReference>
<evidence type="ECO:0000313" key="2">
    <source>
        <dbReference type="Proteomes" id="UP000664940"/>
    </source>
</evidence>
<dbReference type="EMBL" id="JABVXQ010000002">
    <property type="protein sequence ID" value="KAF6125528.1"/>
    <property type="molecule type" value="Genomic_DNA"/>
</dbReference>
<comment type="caution">
    <text evidence="1">The sequence shown here is derived from an EMBL/GenBank/DDBJ whole genome shotgun (WGS) entry which is preliminary data.</text>
</comment>
<gene>
    <name evidence="1" type="ORF">HJG60_009945</name>
</gene>
<sequence>MAVIKFTTHGLICKRNLQLRRLLTLGSPSKSNNLMVKVPSLFTWDSAASTVAASFADMETGREVEETVHFRSTTVLGCRSPPQHTGGGVLSVYSLLPLGWKQALGPPALQAPSTIPSAPPPFWRIPPS</sequence>
<proteinExistence type="predicted"/>
<dbReference type="AlphaFoldDB" id="A0A834B958"/>
<reference evidence="1 2" key="1">
    <citation type="journal article" date="2020" name="Nature">
        <title>Six reference-quality genomes reveal evolution of bat adaptations.</title>
        <authorList>
            <person name="Jebb D."/>
            <person name="Huang Z."/>
            <person name="Pippel M."/>
            <person name="Hughes G.M."/>
            <person name="Lavrichenko K."/>
            <person name="Devanna P."/>
            <person name="Winkler S."/>
            <person name="Jermiin L.S."/>
            <person name="Skirmuntt E.C."/>
            <person name="Katzourakis A."/>
            <person name="Burkitt-Gray L."/>
            <person name="Ray D.A."/>
            <person name="Sullivan K.A.M."/>
            <person name="Roscito J.G."/>
            <person name="Kirilenko B.M."/>
            <person name="Davalos L.M."/>
            <person name="Corthals A.P."/>
            <person name="Power M.L."/>
            <person name="Jones G."/>
            <person name="Ransome R.D."/>
            <person name="Dechmann D.K.N."/>
            <person name="Locatelli A.G."/>
            <person name="Puechmaille S.J."/>
            <person name="Fedrigo O."/>
            <person name="Jarvis E.D."/>
            <person name="Hiller M."/>
            <person name="Vernes S.C."/>
            <person name="Myers E.W."/>
            <person name="Teeling E.C."/>
        </authorList>
    </citation>
    <scope>NUCLEOTIDE SEQUENCE [LARGE SCALE GENOMIC DNA]</scope>
    <source>
        <strain evidence="1">Bat1K_MPI-CBG_1</strain>
    </source>
</reference>
<evidence type="ECO:0000313" key="1">
    <source>
        <dbReference type="EMBL" id="KAF6125528.1"/>
    </source>
</evidence>
<accession>A0A834B958</accession>
<organism evidence="1 2">
    <name type="scientific">Phyllostomus discolor</name>
    <name type="common">pale spear-nosed bat</name>
    <dbReference type="NCBI Taxonomy" id="89673"/>
    <lineage>
        <taxon>Eukaryota</taxon>
        <taxon>Metazoa</taxon>
        <taxon>Chordata</taxon>
        <taxon>Craniata</taxon>
        <taxon>Vertebrata</taxon>
        <taxon>Euteleostomi</taxon>
        <taxon>Mammalia</taxon>
        <taxon>Eutheria</taxon>
        <taxon>Laurasiatheria</taxon>
        <taxon>Chiroptera</taxon>
        <taxon>Yangochiroptera</taxon>
        <taxon>Phyllostomidae</taxon>
        <taxon>Phyllostominae</taxon>
        <taxon>Phyllostomus</taxon>
    </lineage>
</organism>
<name>A0A834B958_9CHIR</name>